<dbReference type="InterPro" id="IPR036188">
    <property type="entry name" value="FAD/NAD-bd_sf"/>
</dbReference>
<keyword evidence="8" id="KW-1185">Reference proteome</keyword>
<evidence type="ECO:0000256" key="2">
    <source>
        <dbReference type="ARBA" id="ARBA00022630"/>
    </source>
</evidence>
<evidence type="ECO:0000313" key="7">
    <source>
        <dbReference type="EMBL" id="TCC27489.1"/>
    </source>
</evidence>
<dbReference type="InterPro" id="IPR016156">
    <property type="entry name" value="FAD/NAD-linked_Rdtase_dimer_sf"/>
</dbReference>
<evidence type="ECO:0000313" key="8">
    <source>
        <dbReference type="Proteomes" id="UP000292385"/>
    </source>
</evidence>
<dbReference type="Pfam" id="PF07992">
    <property type="entry name" value="Pyr_redox_2"/>
    <property type="match status" value="1"/>
</dbReference>
<comment type="cofactor">
    <cofactor evidence="1">
        <name>FAD</name>
        <dbReference type="ChEBI" id="CHEBI:57692"/>
    </cofactor>
</comment>
<comment type="caution">
    <text evidence="7">The sequence shown here is derived from an EMBL/GenBank/DDBJ whole genome shotgun (WGS) entry which is preliminary data.</text>
</comment>
<dbReference type="InterPro" id="IPR023753">
    <property type="entry name" value="FAD/NAD-binding_dom"/>
</dbReference>
<dbReference type="InterPro" id="IPR028202">
    <property type="entry name" value="Reductase_C"/>
</dbReference>
<keyword evidence="4" id="KW-0560">Oxidoreductase</keyword>
<dbReference type="Gene3D" id="3.30.390.30">
    <property type="match status" value="1"/>
</dbReference>
<dbReference type="PRINTS" id="PR00411">
    <property type="entry name" value="PNDRDTASEI"/>
</dbReference>
<evidence type="ECO:0000256" key="4">
    <source>
        <dbReference type="ARBA" id="ARBA00023002"/>
    </source>
</evidence>
<dbReference type="EMBL" id="SJJY01000001">
    <property type="protein sequence ID" value="TCC27489.1"/>
    <property type="molecule type" value="Genomic_DNA"/>
</dbReference>
<dbReference type="SUPFAM" id="SSF55424">
    <property type="entry name" value="FAD/NAD-linked reductases, dimerisation (C-terminal) domain"/>
    <property type="match status" value="1"/>
</dbReference>
<dbReference type="SUPFAM" id="SSF51905">
    <property type="entry name" value="FAD/NAD(P)-binding domain"/>
    <property type="match status" value="1"/>
</dbReference>
<dbReference type="PANTHER" id="PTHR43557:SF2">
    <property type="entry name" value="RIESKE DOMAIN-CONTAINING PROTEIN-RELATED"/>
    <property type="match status" value="1"/>
</dbReference>
<proteinExistence type="predicted"/>
<name>A0ABY2ACR6_9ACTN</name>
<evidence type="ECO:0000256" key="1">
    <source>
        <dbReference type="ARBA" id="ARBA00001974"/>
    </source>
</evidence>
<evidence type="ECO:0000256" key="3">
    <source>
        <dbReference type="ARBA" id="ARBA00022827"/>
    </source>
</evidence>
<reference evidence="7 8" key="1">
    <citation type="submission" date="2019-02" db="EMBL/GenBank/DDBJ databases">
        <title>Kribbella capetownensis sp. nov. and Kribbella speibonae sp. nov., isolated from soil.</title>
        <authorList>
            <person name="Curtis S.M."/>
            <person name="Norton I."/>
            <person name="Everest G.J."/>
            <person name="Meyers P.R."/>
        </authorList>
    </citation>
    <scope>NUCLEOTIDE SEQUENCE [LARGE SCALE GENOMIC DNA]</scope>
    <source>
        <strain evidence="7 8">SK5</strain>
    </source>
</reference>
<dbReference type="PANTHER" id="PTHR43557">
    <property type="entry name" value="APOPTOSIS-INDUCING FACTOR 1"/>
    <property type="match status" value="1"/>
</dbReference>
<protein>
    <submittedName>
        <fullName evidence="7">NAD(P)/FAD-dependent oxidoreductase</fullName>
    </submittedName>
</protein>
<feature type="domain" description="Reductase C-terminal" evidence="6">
    <location>
        <begin position="315"/>
        <end position="377"/>
    </location>
</feature>
<dbReference type="Pfam" id="PF14759">
    <property type="entry name" value="Reductase_C"/>
    <property type="match status" value="1"/>
</dbReference>
<dbReference type="RefSeq" id="WP_131460187.1">
    <property type="nucleotide sequence ID" value="NZ_SJJY01000001.1"/>
</dbReference>
<dbReference type="Proteomes" id="UP000292385">
    <property type="component" value="Unassembled WGS sequence"/>
</dbReference>
<dbReference type="InterPro" id="IPR050446">
    <property type="entry name" value="FAD-oxidoreductase/Apoptosis"/>
</dbReference>
<keyword evidence="3" id="KW-0274">FAD</keyword>
<feature type="domain" description="FAD/NAD(P)-binding" evidence="5">
    <location>
        <begin position="1"/>
        <end position="296"/>
    </location>
</feature>
<dbReference type="Gene3D" id="3.50.50.60">
    <property type="entry name" value="FAD/NAD(P)-binding domain"/>
    <property type="match status" value="2"/>
</dbReference>
<gene>
    <name evidence="7" type="ORF">E0H58_05870</name>
</gene>
<dbReference type="PRINTS" id="PR00368">
    <property type="entry name" value="FADPNR"/>
</dbReference>
<keyword evidence="2" id="KW-0285">Flavoprotein</keyword>
<sequence length="381" mass="40842">MSVLVVGASAAGLSTVEALRRQGYQEPITVVGAEWHLPYDRPPLSKQFLCGDWDEDRTRLRPDTMLAALGAEFVLGDSAVGLDVDRRTVHTASGRELQADAVVIATGLRARVLPGQGGLDRVHVLRTLDDAAALRKDLLEASRVVVVGDGVLGAEIAATARKMGLAVTMAGPQVAPLQSQFGPVVARLLAELHASEGVHLKLGTAVTGLTDDNGRVNGVRLETGEVLPADVVVVALGAAPETEWLADSGLRLDNGVVCDTRCRAAAGIYAAGDVARWQHEDSLLRLENRTNATEQAACVAANIIGDEQPYRPVPYFWTDQFATKIQVHGLPSAAADVTVAEGNLDERRFVVHYRRDGRVVGVLGWNMPKQTRLHREHLVHA</sequence>
<accession>A0ABY2ACR6</accession>
<evidence type="ECO:0000259" key="6">
    <source>
        <dbReference type="Pfam" id="PF14759"/>
    </source>
</evidence>
<organism evidence="7 8">
    <name type="scientific">Kribbella speibonae</name>
    <dbReference type="NCBI Taxonomy" id="1572660"/>
    <lineage>
        <taxon>Bacteria</taxon>
        <taxon>Bacillati</taxon>
        <taxon>Actinomycetota</taxon>
        <taxon>Actinomycetes</taxon>
        <taxon>Propionibacteriales</taxon>
        <taxon>Kribbellaceae</taxon>
        <taxon>Kribbella</taxon>
    </lineage>
</organism>
<evidence type="ECO:0000259" key="5">
    <source>
        <dbReference type="Pfam" id="PF07992"/>
    </source>
</evidence>